<feature type="coiled-coil region" evidence="1">
    <location>
        <begin position="10"/>
        <end position="37"/>
    </location>
</feature>
<dbReference type="EMBL" id="JABFAI010000135">
    <property type="protein sequence ID" value="KAF4953638.1"/>
    <property type="molecule type" value="Genomic_DNA"/>
</dbReference>
<dbReference type="OrthoDB" id="5092239at2759"/>
<gene>
    <name evidence="2" type="ORF">FGADI_5974</name>
</gene>
<dbReference type="AlphaFoldDB" id="A0A8H4T962"/>
<protein>
    <submittedName>
        <fullName evidence="2">Uncharacterized protein</fullName>
    </submittedName>
</protein>
<accession>A0A8H4T962</accession>
<organism evidence="2 3">
    <name type="scientific">Fusarium gaditjirri</name>
    <dbReference type="NCBI Taxonomy" id="282569"/>
    <lineage>
        <taxon>Eukaryota</taxon>
        <taxon>Fungi</taxon>
        <taxon>Dikarya</taxon>
        <taxon>Ascomycota</taxon>
        <taxon>Pezizomycotina</taxon>
        <taxon>Sordariomycetes</taxon>
        <taxon>Hypocreomycetidae</taxon>
        <taxon>Hypocreales</taxon>
        <taxon>Nectriaceae</taxon>
        <taxon>Fusarium</taxon>
        <taxon>Fusarium nisikadoi species complex</taxon>
    </lineage>
</organism>
<keyword evidence="3" id="KW-1185">Reference proteome</keyword>
<reference evidence="2" key="1">
    <citation type="journal article" date="2020" name="BMC Genomics">
        <title>Correction to: Identification and distribution of gene clusters required for synthesis of sphingolipid metabolism inhibitors in diverse species of the filamentous fungus Fusarium.</title>
        <authorList>
            <person name="Kim H.S."/>
            <person name="Lohmar J.M."/>
            <person name="Busman M."/>
            <person name="Brown D.W."/>
            <person name="Naumann T.A."/>
            <person name="Divon H.H."/>
            <person name="Lysoe E."/>
            <person name="Uhlig S."/>
            <person name="Proctor R.H."/>
        </authorList>
    </citation>
    <scope>NUCLEOTIDE SEQUENCE</scope>
    <source>
        <strain evidence="2">NRRL 45417</strain>
    </source>
</reference>
<dbReference type="Proteomes" id="UP000604273">
    <property type="component" value="Unassembled WGS sequence"/>
</dbReference>
<sequence length="351" mass="40205">MEKQLQDLKMEIMQDRLDSLECRLKELANSLTQLSAKQLSKQFISCMEAIRNLASDCLIENTDRYLDCFDRTEFFQYARGSRRAMRFDLDGDNIIERTYLEAGHHRQMIEEERRDRFMSLKAGVPPAKFCFPPNNAHELFPPPPYGSEGRGLQYRGSPHPMAAAMPGAEHSYGSGASFESIPSELSGDEESKEEHFEAWAQQQREEYGKYLQLPVTPHVISAVLSHYEDAQVGRWPLPLGLKLYRLFPAEGQTGRWDYETVVHEPSGNPNSSFNEGDIQILTTTRERLKDENWDSGSVLKRRVPTPHPLLPDCMALVERLTPEELSEFGLLVAWCYCGTKAWMDRYGHLVP</sequence>
<name>A0A8H4T962_9HYPO</name>
<evidence type="ECO:0000256" key="1">
    <source>
        <dbReference type="SAM" id="Coils"/>
    </source>
</evidence>
<reference evidence="2" key="2">
    <citation type="submission" date="2020-05" db="EMBL/GenBank/DDBJ databases">
        <authorList>
            <person name="Kim H.-S."/>
            <person name="Proctor R.H."/>
            <person name="Brown D.W."/>
        </authorList>
    </citation>
    <scope>NUCLEOTIDE SEQUENCE</scope>
    <source>
        <strain evidence="2">NRRL 45417</strain>
    </source>
</reference>
<evidence type="ECO:0000313" key="2">
    <source>
        <dbReference type="EMBL" id="KAF4953638.1"/>
    </source>
</evidence>
<proteinExistence type="predicted"/>
<keyword evidence="1" id="KW-0175">Coiled coil</keyword>
<evidence type="ECO:0000313" key="3">
    <source>
        <dbReference type="Proteomes" id="UP000604273"/>
    </source>
</evidence>
<comment type="caution">
    <text evidence="2">The sequence shown here is derived from an EMBL/GenBank/DDBJ whole genome shotgun (WGS) entry which is preliminary data.</text>
</comment>